<dbReference type="AlphaFoldDB" id="A0A9P5JUA4"/>
<feature type="compositionally biased region" description="Basic and acidic residues" evidence="1">
    <location>
        <begin position="60"/>
        <end position="78"/>
    </location>
</feature>
<dbReference type="Proteomes" id="UP000759537">
    <property type="component" value="Unassembled WGS sequence"/>
</dbReference>
<feature type="region of interest" description="Disordered" evidence="1">
    <location>
        <begin position="55"/>
        <end position="79"/>
    </location>
</feature>
<feature type="region of interest" description="Disordered" evidence="1">
    <location>
        <begin position="208"/>
        <end position="245"/>
    </location>
</feature>
<organism evidence="2 3">
    <name type="scientific">Russula ochroleuca</name>
    <dbReference type="NCBI Taxonomy" id="152965"/>
    <lineage>
        <taxon>Eukaryota</taxon>
        <taxon>Fungi</taxon>
        <taxon>Dikarya</taxon>
        <taxon>Basidiomycota</taxon>
        <taxon>Agaricomycotina</taxon>
        <taxon>Agaricomycetes</taxon>
        <taxon>Russulales</taxon>
        <taxon>Russulaceae</taxon>
        <taxon>Russula</taxon>
    </lineage>
</organism>
<reference evidence="2" key="2">
    <citation type="journal article" date="2020" name="Nat. Commun.">
        <title>Large-scale genome sequencing of mycorrhizal fungi provides insights into the early evolution of symbiotic traits.</title>
        <authorList>
            <person name="Miyauchi S."/>
            <person name="Kiss E."/>
            <person name="Kuo A."/>
            <person name="Drula E."/>
            <person name="Kohler A."/>
            <person name="Sanchez-Garcia M."/>
            <person name="Morin E."/>
            <person name="Andreopoulos B."/>
            <person name="Barry K.W."/>
            <person name="Bonito G."/>
            <person name="Buee M."/>
            <person name="Carver A."/>
            <person name="Chen C."/>
            <person name="Cichocki N."/>
            <person name="Clum A."/>
            <person name="Culley D."/>
            <person name="Crous P.W."/>
            <person name="Fauchery L."/>
            <person name="Girlanda M."/>
            <person name="Hayes R.D."/>
            <person name="Keri Z."/>
            <person name="LaButti K."/>
            <person name="Lipzen A."/>
            <person name="Lombard V."/>
            <person name="Magnuson J."/>
            <person name="Maillard F."/>
            <person name="Murat C."/>
            <person name="Nolan M."/>
            <person name="Ohm R.A."/>
            <person name="Pangilinan J."/>
            <person name="Pereira M.F."/>
            <person name="Perotto S."/>
            <person name="Peter M."/>
            <person name="Pfister S."/>
            <person name="Riley R."/>
            <person name="Sitrit Y."/>
            <person name="Stielow J.B."/>
            <person name="Szollosi G."/>
            <person name="Zifcakova L."/>
            <person name="Stursova M."/>
            <person name="Spatafora J.W."/>
            <person name="Tedersoo L."/>
            <person name="Vaario L.M."/>
            <person name="Yamada A."/>
            <person name="Yan M."/>
            <person name="Wang P."/>
            <person name="Xu J."/>
            <person name="Bruns T."/>
            <person name="Baldrian P."/>
            <person name="Vilgalys R."/>
            <person name="Dunand C."/>
            <person name="Henrissat B."/>
            <person name="Grigoriev I.V."/>
            <person name="Hibbett D."/>
            <person name="Nagy L.G."/>
            <person name="Martin F.M."/>
        </authorList>
    </citation>
    <scope>NUCLEOTIDE SEQUENCE</scope>
    <source>
        <strain evidence="2">Prilba</strain>
    </source>
</reference>
<gene>
    <name evidence="2" type="ORF">DFH94DRAFT_804261</name>
</gene>
<reference evidence="2" key="1">
    <citation type="submission" date="2019-10" db="EMBL/GenBank/DDBJ databases">
        <authorList>
            <consortium name="DOE Joint Genome Institute"/>
            <person name="Kuo A."/>
            <person name="Miyauchi S."/>
            <person name="Kiss E."/>
            <person name="Drula E."/>
            <person name="Kohler A."/>
            <person name="Sanchez-Garcia M."/>
            <person name="Andreopoulos B."/>
            <person name="Barry K.W."/>
            <person name="Bonito G."/>
            <person name="Buee M."/>
            <person name="Carver A."/>
            <person name="Chen C."/>
            <person name="Cichocki N."/>
            <person name="Clum A."/>
            <person name="Culley D."/>
            <person name="Crous P.W."/>
            <person name="Fauchery L."/>
            <person name="Girlanda M."/>
            <person name="Hayes R."/>
            <person name="Keri Z."/>
            <person name="LaButti K."/>
            <person name="Lipzen A."/>
            <person name="Lombard V."/>
            <person name="Magnuson J."/>
            <person name="Maillard F."/>
            <person name="Morin E."/>
            <person name="Murat C."/>
            <person name="Nolan M."/>
            <person name="Ohm R."/>
            <person name="Pangilinan J."/>
            <person name="Pereira M."/>
            <person name="Perotto S."/>
            <person name="Peter M."/>
            <person name="Riley R."/>
            <person name="Sitrit Y."/>
            <person name="Stielow B."/>
            <person name="Szollosi G."/>
            <person name="Zifcakova L."/>
            <person name="Stursova M."/>
            <person name="Spatafora J.W."/>
            <person name="Tedersoo L."/>
            <person name="Vaario L.-M."/>
            <person name="Yamada A."/>
            <person name="Yan M."/>
            <person name="Wang P."/>
            <person name="Xu J."/>
            <person name="Bruns T."/>
            <person name="Baldrian P."/>
            <person name="Vilgalys R."/>
            <person name="Henrissat B."/>
            <person name="Grigoriev I.V."/>
            <person name="Hibbett D."/>
            <person name="Nagy L.G."/>
            <person name="Martin F.M."/>
        </authorList>
    </citation>
    <scope>NUCLEOTIDE SEQUENCE</scope>
    <source>
        <strain evidence="2">Prilba</strain>
    </source>
</reference>
<feature type="compositionally biased region" description="Basic and acidic residues" evidence="1">
    <location>
        <begin position="208"/>
        <end position="217"/>
    </location>
</feature>
<proteinExistence type="predicted"/>
<name>A0A9P5JUA4_9AGAM</name>
<dbReference type="EMBL" id="WHVB01000149">
    <property type="protein sequence ID" value="KAF8460875.1"/>
    <property type="molecule type" value="Genomic_DNA"/>
</dbReference>
<evidence type="ECO:0000313" key="2">
    <source>
        <dbReference type="EMBL" id="KAF8460875.1"/>
    </source>
</evidence>
<protein>
    <submittedName>
        <fullName evidence="2">Uncharacterized protein</fullName>
    </submittedName>
</protein>
<accession>A0A9P5JUA4</accession>
<comment type="caution">
    <text evidence="2">The sequence shown here is derived from an EMBL/GenBank/DDBJ whole genome shotgun (WGS) entry which is preliminary data.</text>
</comment>
<keyword evidence="3" id="KW-1185">Reference proteome</keyword>
<sequence length="373" mass="41214">MAAGKTVAKSAKAHPKGRIFKTETGKVVNGRFQSRWDNSHASALLVRQRQKLGDGTCRSDGIKREEKRSREVGHKSDQDGLPCHFGYSSNIRYTNNRTTRGDRLGPLKEFNIPLPLPFECSVQAGRKIGDQCGTLDRRGCFGELAGYTPGMGGSEDGDGKGAKRYGVTGMTDGPDSVSTLILVVVSTEEGGDELLFPEEDKLDRLDVDDGEVDKGVDGDNDGPECVDDKDECDEKEDEVEGEGAAEARAAAKRMKLRRTTWVWGRGTLRIAGRAGERVGTTKGRVPGKLYTGYQFTWKCAKERTRSVHLRIAGFTNTGVLHDPGGSRRRRKNLGYEWARGHVTLRGHHEIRRYTYRSSVSTEAYINQFSARRG</sequence>
<evidence type="ECO:0000313" key="3">
    <source>
        <dbReference type="Proteomes" id="UP000759537"/>
    </source>
</evidence>
<evidence type="ECO:0000256" key="1">
    <source>
        <dbReference type="SAM" id="MobiDB-lite"/>
    </source>
</evidence>
<feature type="compositionally biased region" description="Acidic residues" evidence="1">
    <location>
        <begin position="218"/>
        <end position="243"/>
    </location>
</feature>